<dbReference type="InterPro" id="IPR013974">
    <property type="entry name" value="SAF"/>
</dbReference>
<protein>
    <recommendedName>
        <fullName evidence="2">SAF domain-containing protein</fullName>
    </recommendedName>
</protein>
<feature type="domain" description="SAF" evidence="2">
    <location>
        <begin position="39"/>
        <end position="101"/>
    </location>
</feature>
<organism evidence="3 4">
    <name type="scientific">Allorhodopirellula solitaria</name>
    <dbReference type="NCBI Taxonomy" id="2527987"/>
    <lineage>
        <taxon>Bacteria</taxon>
        <taxon>Pseudomonadati</taxon>
        <taxon>Planctomycetota</taxon>
        <taxon>Planctomycetia</taxon>
        <taxon>Pirellulales</taxon>
        <taxon>Pirellulaceae</taxon>
        <taxon>Allorhodopirellula</taxon>
    </lineage>
</organism>
<dbReference type="NCBIfam" id="TIGR03177">
    <property type="entry name" value="pilus_cpaB"/>
    <property type="match status" value="1"/>
</dbReference>
<feature type="region of interest" description="Disordered" evidence="1">
    <location>
        <begin position="273"/>
        <end position="352"/>
    </location>
</feature>
<feature type="compositionally biased region" description="Basic and acidic residues" evidence="1">
    <location>
        <begin position="343"/>
        <end position="352"/>
    </location>
</feature>
<evidence type="ECO:0000313" key="3">
    <source>
        <dbReference type="EMBL" id="TWT74989.1"/>
    </source>
</evidence>
<reference evidence="3 4" key="1">
    <citation type="submission" date="2019-02" db="EMBL/GenBank/DDBJ databases">
        <title>Deep-cultivation of Planctomycetes and their phenomic and genomic characterization uncovers novel biology.</title>
        <authorList>
            <person name="Wiegand S."/>
            <person name="Jogler M."/>
            <person name="Boedeker C."/>
            <person name="Pinto D."/>
            <person name="Vollmers J."/>
            <person name="Rivas-Marin E."/>
            <person name="Kohn T."/>
            <person name="Peeters S.H."/>
            <person name="Heuer A."/>
            <person name="Rast P."/>
            <person name="Oberbeckmann S."/>
            <person name="Bunk B."/>
            <person name="Jeske O."/>
            <person name="Meyerdierks A."/>
            <person name="Storesund J.E."/>
            <person name="Kallscheuer N."/>
            <person name="Luecker S."/>
            <person name="Lage O.M."/>
            <person name="Pohl T."/>
            <person name="Merkel B.J."/>
            <person name="Hornburger P."/>
            <person name="Mueller R.-W."/>
            <person name="Bruemmer F."/>
            <person name="Labrenz M."/>
            <person name="Spormann A.M."/>
            <person name="Op Den Camp H."/>
            <person name="Overmann J."/>
            <person name="Amann R."/>
            <person name="Jetten M.S.M."/>
            <person name="Mascher T."/>
            <person name="Medema M.H."/>
            <person name="Devos D.P."/>
            <person name="Kaster A.-K."/>
            <person name="Ovreas L."/>
            <person name="Rohde M."/>
            <person name="Galperin M.Y."/>
            <person name="Jogler C."/>
        </authorList>
    </citation>
    <scope>NUCLEOTIDE SEQUENCE [LARGE SCALE GENOMIC DNA]</scope>
    <source>
        <strain evidence="3 4">CA85</strain>
    </source>
</reference>
<dbReference type="InterPro" id="IPR031571">
    <property type="entry name" value="RcpC_dom"/>
</dbReference>
<name>A0A5C5YJJ5_9BACT</name>
<dbReference type="Pfam" id="PF16976">
    <property type="entry name" value="RcpC"/>
    <property type="match status" value="1"/>
</dbReference>
<dbReference type="Pfam" id="PF08666">
    <property type="entry name" value="SAF"/>
    <property type="match status" value="1"/>
</dbReference>
<dbReference type="RefSeq" id="WP_146389457.1">
    <property type="nucleotide sequence ID" value="NZ_SJPK01000001.1"/>
</dbReference>
<evidence type="ECO:0000313" key="4">
    <source>
        <dbReference type="Proteomes" id="UP000318053"/>
    </source>
</evidence>
<gene>
    <name evidence="3" type="ORF">CA85_02770</name>
</gene>
<dbReference type="Proteomes" id="UP000318053">
    <property type="component" value="Unassembled WGS sequence"/>
</dbReference>
<keyword evidence="4" id="KW-1185">Reference proteome</keyword>
<accession>A0A5C5YJJ5</accession>
<dbReference type="AlphaFoldDB" id="A0A5C5YJJ5"/>
<proteinExistence type="predicted"/>
<dbReference type="InterPro" id="IPR017592">
    <property type="entry name" value="Pilus_assmbl_Flp-typ_CpaB"/>
</dbReference>
<dbReference type="CDD" id="cd11614">
    <property type="entry name" value="SAF_CpaB_FlgA_like"/>
    <property type="match status" value="1"/>
</dbReference>
<dbReference type="EMBL" id="SJPK01000001">
    <property type="protein sequence ID" value="TWT74989.1"/>
    <property type="molecule type" value="Genomic_DNA"/>
</dbReference>
<evidence type="ECO:0000256" key="1">
    <source>
        <dbReference type="SAM" id="MobiDB-lite"/>
    </source>
</evidence>
<dbReference type="SMART" id="SM00858">
    <property type="entry name" value="SAF"/>
    <property type="match status" value="1"/>
</dbReference>
<evidence type="ECO:0000259" key="2">
    <source>
        <dbReference type="SMART" id="SM00858"/>
    </source>
</evidence>
<comment type="caution">
    <text evidence="3">The sequence shown here is derived from an EMBL/GenBank/DDBJ whole genome shotgun (WGS) entry which is preliminary data.</text>
</comment>
<dbReference type="OrthoDB" id="281109at2"/>
<sequence length="352" mass="37649">MRNKTVPLLIASVVGVLAAVGVSRSMLAPSTEVASVQTVEIFVSVRTIDVAEAITPDKVRLEKWPIDRIPKGVGGQLANFEGKFARQRFYEGEPIMAAKLMDAATDTAQAIPRGFRVVSMPDDGRHGAPNPLRAGDRVDVVAYFDKSERFVEPIAKTVLTGVQVFAIDASPVDPDRSLGAPVNPLGSISLLIQRSDAPAWTCATELGTIRLALASPTEFEEESDEELASRSAADFLAWLSQHQPAPKFRQSELLQTAAMSSAPTLVSVPAPIALPTPTASPQPITQPESIAPDESIGQPQPIAQPRPVEASTEASQPGFKMLKVSGGVETEYWFEEDTPSPVTRHDAGHATN</sequence>